<evidence type="ECO:0000313" key="2">
    <source>
        <dbReference type="EMBL" id="KAK8072570.1"/>
    </source>
</evidence>
<protein>
    <submittedName>
        <fullName evidence="2">Uncharacterized protein</fullName>
    </submittedName>
</protein>
<sequence length="134" mass="15690">MIDARSIECIYEHFSAQQLQPLHHREQQQLTTSMDSVTLEDKHSQRPKVPEETGRPAAARSHRSFWLFWRTDMPRDFRFIADCYPAMILRHSHLSSKKEQGETEAETDIGYGARREEQIGLRETDHRGCDAHEV</sequence>
<proteinExistence type="predicted"/>
<dbReference type="EMBL" id="JAQQWM010000003">
    <property type="protein sequence ID" value="KAK8072570.1"/>
    <property type="molecule type" value="Genomic_DNA"/>
</dbReference>
<organism evidence="2 3">
    <name type="scientific">Apiospora saccharicola</name>
    <dbReference type="NCBI Taxonomy" id="335842"/>
    <lineage>
        <taxon>Eukaryota</taxon>
        <taxon>Fungi</taxon>
        <taxon>Dikarya</taxon>
        <taxon>Ascomycota</taxon>
        <taxon>Pezizomycotina</taxon>
        <taxon>Sordariomycetes</taxon>
        <taxon>Xylariomycetidae</taxon>
        <taxon>Amphisphaeriales</taxon>
        <taxon>Apiosporaceae</taxon>
        <taxon>Apiospora</taxon>
    </lineage>
</organism>
<feature type="region of interest" description="Disordered" evidence="1">
    <location>
        <begin position="22"/>
        <end position="58"/>
    </location>
</feature>
<feature type="compositionally biased region" description="Basic and acidic residues" evidence="1">
    <location>
        <begin position="39"/>
        <end position="54"/>
    </location>
</feature>
<evidence type="ECO:0000256" key="1">
    <source>
        <dbReference type="SAM" id="MobiDB-lite"/>
    </source>
</evidence>
<evidence type="ECO:0000313" key="3">
    <source>
        <dbReference type="Proteomes" id="UP001446871"/>
    </source>
</evidence>
<feature type="compositionally biased region" description="Basic and acidic residues" evidence="1">
    <location>
        <begin position="113"/>
        <end position="134"/>
    </location>
</feature>
<name>A0ABR1VMW2_9PEZI</name>
<feature type="region of interest" description="Disordered" evidence="1">
    <location>
        <begin position="95"/>
        <end position="134"/>
    </location>
</feature>
<accession>A0ABR1VMW2</accession>
<keyword evidence="3" id="KW-1185">Reference proteome</keyword>
<comment type="caution">
    <text evidence="2">The sequence shown here is derived from an EMBL/GenBank/DDBJ whole genome shotgun (WGS) entry which is preliminary data.</text>
</comment>
<dbReference type="Proteomes" id="UP001446871">
    <property type="component" value="Unassembled WGS sequence"/>
</dbReference>
<reference evidence="2 3" key="1">
    <citation type="submission" date="2023-01" db="EMBL/GenBank/DDBJ databases">
        <title>Analysis of 21 Apiospora genomes using comparative genomics revels a genus with tremendous synthesis potential of carbohydrate active enzymes and secondary metabolites.</title>
        <authorList>
            <person name="Sorensen T."/>
        </authorList>
    </citation>
    <scope>NUCLEOTIDE SEQUENCE [LARGE SCALE GENOMIC DNA]</scope>
    <source>
        <strain evidence="2 3">CBS 83171</strain>
    </source>
</reference>
<gene>
    <name evidence="2" type="ORF">PG996_005918</name>
</gene>